<gene>
    <name evidence="4" type="ORF">E3O49_10740</name>
</gene>
<keyword evidence="2" id="KW-0812">Transmembrane</keyword>
<feature type="transmembrane region" description="Helical" evidence="2">
    <location>
        <begin position="40"/>
        <end position="62"/>
    </location>
</feature>
<feature type="domain" description="Thioredoxin-like fold" evidence="3">
    <location>
        <begin position="118"/>
        <end position="277"/>
    </location>
</feature>
<organism evidence="4 5">
    <name type="scientific">Cryobacterium shii</name>
    <dbReference type="NCBI Taxonomy" id="1259235"/>
    <lineage>
        <taxon>Bacteria</taxon>
        <taxon>Bacillati</taxon>
        <taxon>Actinomycetota</taxon>
        <taxon>Actinomycetes</taxon>
        <taxon>Micrococcales</taxon>
        <taxon>Microbacteriaceae</taxon>
        <taxon>Cryobacterium</taxon>
    </lineage>
</organism>
<evidence type="ECO:0000313" key="4">
    <source>
        <dbReference type="EMBL" id="TFC45552.1"/>
    </source>
</evidence>
<dbReference type="EMBL" id="SOFY01000058">
    <property type="protein sequence ID" value="TFC45552.1"/>
    <property type="molecule type" value="Genomic_DNA"/>
</dbReference>
<evidence type="ECO:0000259" key="3">
    <source>
        <dbReference type="Pfam" id="PF13462"/>
    </source>
</evidence>
<accession>A0AAQ2C5K8</accession>
<dbReference type="Proteomes" id="UP000297403">
    <property type="component" value="Unassembled WGS sequence"/>
</dbReference>
<evidence type="ECO:0000313" key="5">
    <source>
        <dbReference type="Proteomes" id="UP000297403"/>
    </source>
</evidence>
<protein>
    <recommendedName>
        <fullName evidence="3">Thioredoxin-like fold domain-containing protein</fullName>
    </recommendedName>
</protein>
<sequence>MNSNAYGKPVPPKKDRRDAARESARLMREEQQKRDKRKRWLLRGGIGAGIIAAAVIVTLVIVNSTGPGSAAVRPANMASDGILLTGDGTSITAVTTDALAADAKPIATDQSKMTDTANIAIYADYLCPFCGQFEATNGEQIATWVSAGNATLEFHPISILDQGSAGSKYPTRAANAAACVANFQPDSFLAVNTALFKNQPAEQTTGLTDKQIVSLVTDAGVTDKDVAGCITDQTFTTWVAASTDRALKGPLPNADIKQIKGTPTVLVNGVAYTGALDDPAAFESFVTAQATAAPAK</sequence>
<proteinExistence type="predicted"/>
<keyword evidence="2" id="KW-0472">Membrane</keyword>
<reference evidence="4 5" key="1">
    <citation type="submission" date="2019-03" db="EMBL/GenBank/DDBJ databases">
        <title>Genomics of glacier-inhabiting Cryobacterium strains.</title>
        <authorList>
            <person name="Liu Q."/>
            <person name="Xin Y.-H."/>
        </authorList>
    </citation>
    <scope>NUCLEOTIDE SEQUENCE [LARGE SCALE GENOMIC DNA]</scope>
    <source>
        <strain evidence="5">TMT1-22</strain>
    </source>
</reference>
<dbReference type="RefSeq" id="WP_134451562.1">
    <property type="nucleotide sequence ID" value="NZ_SOFY01000058.1"/>
</dbReference>
<keyword evidence="5" id="KW-1185">Reference proteome</keyword>
<dbReference type="Pfam" id="PF13462">
    <property type="entry name" value="Thioredoxin_4"/>
    <property type="match status" value="1"/>
</dbReference>
<dbReference type="InterPro" id="IPR012336">
    <property type="entry name" value="Thioredoxin-like_fold"/>
</dbReference>
<dbReference type="AlphaFoldDB" id="A0AAQ2C5K8"/>
<dbReference type="InterPro" id="IPR036249">
    <property type="entry name" value="Thioredoxin-like_sf"/>
</dbReference>
<dbReference type="CDD" id="cd02972">
    <property type="entry name" value="DsbA_family"/>
    <property type="match status" value="1"/>
</dbReference>
<name>A0AAQ2C5K8_9MICO</name>
<evidence type="ECO:0000256" key="1">
    <source>
        <dbReference type="SAM" id="MobiDB-lite"/>
    </source>
</evidence>
<dbReference type="Gene3D" id="3.40.30.10">
    <property type="entry name" value="Glutaredoxin"/>
    <property type="match status" value="1"/>
</dbReference>
<keyword evidence="2" id="KW-1133">Transmembrane helix</keyword>
<evidence type="ECO:0000256" key="2">
    <source>
        <dbReference type="SAM" id="Phobius"/>
    </source>
</evidence>
<feature type="region of interest" description="Disordered" evidence="1">
    <location>
        <begin position="1"/>
        <end position="34"/>
    </location>
</feature>
<comment type="caution">
    <text evidence="4">The sequence shown here is derived from an EMBL/GenBank/DDBJ whole genome shotgun (WGS) entry which is preliminary data.</text>
</comment>
<dbReference type="SUPFAM" id="SSF52833">
    <property type="entry name" value="Thioredoxin-like"/>
    <property type="match status" value="1"/>
</dbReference>
<feature type="compositionally biased region" description="Basic and acidic residues" evidence="1">
    <location>
        <begin position="12"/>
        <end position="33"/>
    </location>
</feature>